<feature type="compositionally biased region" description="Low complexity" evidence="12">
    <location>
        <begin position="517"/>
        <end position="528"/>
    </location>
</feature>
<feature type="compositionally biased region" description="Basic and acidic residues" evidence="12">
    <location>
        <begin position="407"/>
        <end position="416"/>
    </location>
</feature>
<keyword evidence="2 11" id="KW-0808">Transferase</keyword>
<dbReference type="GO" id="GO:0009360">
    <property type="term" value="C:DNA polymerase III complex"/>
    <property type="evidence" value="ECO:0007669"/>
    <property type="project" value="InterPro"/>
</dbReference>
<evidence type="ECO:0000256" key="6">
    <source>
        <dbReference type="ARBA" id="ARBA00022741"/>
    </source>
</evidence>
<evidence type="ECO:0000313" key="15">
    <source>
        <dbReference type="Proteomes" id="UP000237968"/>
    </source>
</evidence>
<evidence type="ECO:0000256" key="5">
    <source>
        <dbReference type="ARBA" id="ARBA00022723"/>
    </source>
</evidence>
<dbReference type="GO" id="GO:0006261">
    <property type="term" value="P:DNA-templated DNA replication"/>
    <property type="evidence" value="ECO:0007669"/>
    <property type="project" value="TreeGrafter"/>
</dbReference>
<keyword evidence="8 11" id="KW-0067">ATP-binding</keyword>
<evidence type="ECO:0000256" key="8">
    <source>
        <dbReference type="ARBA" id="ARBA00022840"/>
    </source>
</evidence>
<keyword evidence="3 11" id="KW-0548">Nucleotidyltransferase</keyword>
<dbReference type="GO" id="GO:0046872">
    <property type="term" value="F:metal ion binding"/>
    <property type="evidence" value="ECO:0007669"/>
    <property type="project" value="UniProtKB-KW"/>
</dbReference>
<proteinExistence type="inferred from homology"/>
<dbReference type="SUPFAM" id="SSF52540">
    <property type="entry name" value="P-loop containing nucleoside triphosphate hydrolases"/>
    <property type="match status" value="1"/>
</dbReference>
<dbReference type="NCBIfam" id="NF004046">
    <property type="entry name" value="PRK05563.1"/>
    <property type="match status" value="1"/>
</dbReference>
<organism evidence="14 15">
    <name type="scientific">Enhygromyxa salina</name>
    <dbReference type="NCBI Taxonomy" id="215803"/>
    <lineage>
        <taxon>Bacteria</taxon>
        <taxon>Pseudomonadati</taxon>
        <taxon>Myxococcota</taxon>
        <taxon>Polyangia</taxon>
        <taxon>Nannocystales</taxon>
        <taxon>Nannocystaceae</taxon>
        <taxon>Enhygromyxa</taxon>
    </lineage>
</organism>
<dbReference type="CDD" id="cd00009">
    <property type="entry name" value="AAA"/>
    <property type="match status" value="1"/>
</dbReference>
<keyword evidence="4 11" id="KW-0235">DNA replication</keyword>
<evidence type="ECO:0000313" key="14">
    <source>
        <dbReference type="EMBL" id="PRQ03577.1"/>
    </source>
</evidence>
<evidence type="ECO:0000256" key="11">
    <source>
        <dbReference type="RuleBase" id="RU364063"/>
    </source>
</evidence>
<gene>
    <name evidence="14" type="primary">dnaX_1</name>
    <name evidence="11" type="synonym">dnaX</name>
    <name evidence="14" type="ORF">ENSA5_14510</name>
</gene>
<comment type="similarity">
    <text evidence="1 11">Belongs to the DnaX/STICHEL family.</text>
</comment>
<dbReference type="GO" id="GO:0003677">
    <property type="term" value="F:DNA binding"/>
    <property type="evidence" value="ECO:0007669"/>
    <property type="project" value="InterPro"/>
</dbReference>
<evidence type="ECO:0000256" key="7">
    <source>
        <dbReference type="ARBA" id="ARBA00022833"/>
    </source>
</evidence>
<feature type="region of interest" description="Disordered" evidence="12">
    <location>
        <begin position="384"/>
        <end position="554"/>
    </location>
</feature>
<dbReference type="OrthoDB" id="9810148at2"/>
<feature type="region of interest" description="Disordered" evidence="12">
    <location>
        <begin position="720"/>
        <end position="740"/>
    </location>
</feature>
<dbReference type="Gene3D" id="1.20.272.10">
    <property type="match status" value="1"/>
</dbReference>
<dbReference type="FunFam" id="3.40.50.300:FF:000014">
    <property type="entry name" value="DNA polymerase III subunit gamma/tau"/>
    <property type="match status" value="1"/>
</dbReference>
<feature type="domain" description="AAA+ ATPase" evidence="13">
    <location>
        <begin position="37"/>
        <end position="183"/>
    </location>
</feature>
<keyword evidence="15" id="KW-1185">Reference proteome</keyword>
<comment type="caution">
    <text evidence="14">The sequence shown here is derived from an EMBL/GenBank/DDBJ whole genome shotgun (WGS) entry which is preliminary data.</text>
</comment>
<feature type="compositionally biased region" description="Gly residues" evidence="12">
    <location>
        <begin position="384"/>
        <end position="397"/>
    </location>
</feature>
<dbReference type="EMBL" id="PVNK01000077">
    <property type="protein sequence ID" value="PRQ03577.1"/>
    <property type="molecule type" value="Genomic_DNA"/>
</dbReference>
<dbReference type="InterPro" id="IPR045085">
    <property type="entry name" value="HLD_clamp_pol_III_gamma_tau"/>
</dbReference>
<dbReference type="InterPro" id="IPR003593">
    <property type="entry name" value="AAA+_ATPase"/>
</dbReference>
<feature type="compositionally biased region" description="Basic and acidic residues" evidence="12">
    <location>
        <begin position="435"/>
        <end position="480"/>
    </location>
</feature>
<evidence type="ECO:0000256" key="10">
    <source>
        <dbReference type="ARBA" id="ARBA00049244"/>
    </source>
</evidence>
<dbReference type="PANTHER" id="PTHR11669:SF0">
    <property type="entry name" value="PROTEIN STICHEL-LIKE 2"/>
    <property type="match status" value="1"/>
</dbReference>
<dbReference type="AlphaFoldDB" id="A0A2S9YEN7"/>
<dbReference type="Pfam" id="PF13177">
    <property type="entry name" value="DNA_pol3_delta2"/>
    <property type="match status" value="1"/>
</dbReference>
<dbReference type="CDD" id="cd18137">
    <property type="entry name" value="HLD_clamp_pol_III_gamma_tau"/>
    <property type="match status" value="1"/>
</dbReference>
<comment type="subunit">
    <text evidence="11">DNA polymerase III contains a core (composed of alpha, epsilon and theta chains) that associates with a tau subunit. This core dimerizes to form the POLIII' complex. PolIII' associates with the gamma complex (composed of gamma, delta, delta', psi and chi chains) and with the beta chain to form the complete DNA polymerase III complex.</text>
</comment>
<dbReference type="PANTHER" id="PTHR11669">
    <property type="entry name" value="REPLICATION FACTOR C / DNA POLYMERASE III GAMMA-TAU SUBUNIT"/>
    <property type="match status" value="1"/>
</dbReference>
<evidence type="ECO:0000256" key="3">
    <source>
        <dbReference type="ARBA" id="ARBA00022695"/>
    </source>
</evidence>
<dbReference type="RefSeq" id="WP_106390924.1">
    <property type="nucleotide sequence ID" value="NZ_PVNK01000077.1"/>
</dbReference>
<evidence type="ECO:0000259" key="13">
    <source>
        <dbReference type="SMART" id="SM00382"/>
    </source>
</evidence>
<name>A0A2S9YEN7_9BACT</name>
<dbReference type="Pfam" id="PF22608">
    <property type="entry name" value="DNAX_ATPase_lid"/>
    <property type="match status" value="1"/>
</dbReference>
<dbReference type="InterPro" id="IPR012763">
    <property type="entry name" value="DNA_pol_III_sug/sutau_N"/>
</dbReference>
<evidence type="ECO:0000256" key="1">
    <source>
        <dbReference type="ARBA" id="ARBA00006360"/>
    </source>
</evidence>
<dbReference type="Pfam" id="PF12169">
    <property type="entry name" value="DNA_pol3_gamma3"/>
    <property type="match status" value="1"/>
</dbReference>
<protein>
    <recommendedName>
        <fullName evidence="11">DNA polymerase III subunit gamma/tau</fullName>
        <ecNumber evidence="11">2.7.7.7</ecNumber>
    </recommendedName>
</protein>
<evidence type="ECO:0000256" key="12">
    <source>
        <dbReference type="SAM" id="MobiDB-lite"/>
    </source>
</evidence>
<dbReference type="InterPro" id="IPR050238">
    <property type="entry name" value="DNA_Rep/Repair_Clamp_Loader"/>
</dbReference>
<comment type="catalytic activity">
    <reaction evidence="10 11">
        <text>DNA(n) + a 2'-deoxyribonucleoside 5'-triphosphate = DNA(n+1) + diphosphate</text>
        <dbReference type="Rhea" id="RHEA:22508"/>
        <dbReference type="Rhea" id="RHEA-COMP:17339"/>
        <dbReference type="Rhea" id="RHEA-COMP:17340"/>
        <dbReference type="ChEBI" id="CHEBI:33019"/>
        <dbReference type="ChEBI" id="CHEBI:61560"/>
        <dbReference type="ChEBI" id="CHEBI:173112"/>
        <dbReference type="EC" id="2.7.7.7"/>
    </reaction>
</comment>
<dbReference type="SMART" id="SM00382">
    <property type="entry name" value="AAA"/>
    <property type="match status" value="1"/>
</dbReference>
<dbReference type="InterPro" id="IPR022754">
    <property type="entry name" value="DNA_pol_III_gamma-3"/>
</dbReference>
<dbReference type="Proteomes" id="UP000237968">
    <property type="component" value="Unassembled WGS sequence"/>
</dbReference>
<dbReference type="SUPFAM" id="SSF48019">
    <property type="entry name" value="post-AAA+ oligomerization domain-like"/>
    <property type="match status" value="1"/>
</dbReference>
<dbReference type="InterPro" id="IPR008921">
    <property type="entry name" value="DNA_pol3_clamp-load_cplx_C"/>
</dbReference>
<accession>A0A2S9YEN7</accession>
<dbReference type="GO" id="GO:0003887">
    <property type="term" value="F:DNA-directed DNA polymerase activity"/>
    <property type="evidence" value="ECO:0007669"/>
    <property type="project" value="UniProtKB-KW"/>
</dbReference>
<keyword evidence="7" id="KW-0862">Zinc</keyword>
<keyword evidence="6 11" id="KW-0547">Nucleotide-binding</keyword>
<evidence type="ECO:0000256" key="2">
    <source>
        <dbReference type="ARBA" id="ARBA00022679"/>
    </source>
</evidence>
<reference evidence="14 15" key="1">
    <citation type="submission" date="2018-03" db="EMBL/GenBank/DDBJ databases">
        <title>Draft Genome Sequences of the Obligatory Marine Myxobacteria Enhygromyxa salina SWB005.</title>
        <authorList>
            <person name="Poehlein A."/>
            <person name="Moghaddam J.A."/>
            <person name="Harms H."/>
            <person name="Alanjari M."/>
            <person name="Koenig G.M."/>
            <person name="Daniel R."/>
            <person name="Schaeberle T.F."/>
        </authorList>
    </citation>
    <scope>NUCLEOTIDE SEQUENCE [LARGE SCALE GENOMIC DNA]</scope>
    <source>
        <strain evidence="14 15">SWB005</strain>
    </source>
</reference>
<dbReference type="Gene3D" id="3.40.50.300">
    <property type="entry name" value="P-loop containing nucleotide triphosphate hydrolases"/>
    <property type="match status" value="1"/>
</dbReference>
<dbReference type="InterPro" id="IPR027417">
    <property type="entry name" value="P-loop_NTPase"/>
</dbReference>
<dbReference type="EC" id="2.7.7.7" evidence="11"/>
<dbReference type="NCBIfam" id="TIGR02397">
    <property type="entry name" value="dnaX_nterm"/>
    <property type="match status" value="1"/>
</dbReference>
<keyword evidence="9 11" id="KW-0239">DNA-directed DNA polymerase</keyword>
<dbReference type="GO" id="GO:0005524">
    <property type="term" value="F:ATP binding"/>
    <property type="evidence" value="ECO:0007669"/>
    <property type="project" value="UniProtKB-KW"/>
</dbReference>
<sequence length="740" mass="80751">MAYLALARKYRPQRFADMIGQEHVTRTLENAIRTDRVHHAYLFCGVRGLGKTTAARILAKALVCERGPTPEPCNECAQCVAVNQGRSVDVIEIDGASNNSVEDVRSLRDQVNYLPQTARRKIYIIDEVHMLTQQAFNALLKTLEEPPPHVTFMFATTDPHKVLPTILSRVSRLDYRRVRAATLAPYLEQILAREGFSVEAEGLNVIARCGEGSVRDSLTLLDKVIAFAQDPKAITTAEVLGVLGHAGRFAIAQLVQAVLERDTPQVLARFEEITSTGSDLMQLTVAILQHLRDLAVVKLTGSRAALLDMSDDLYAQLADQAKGVEATVIAQHFDRFARVIDNLENSRAPRLVVEMGLLELCTAEPLVPLGDLVARLDALGAGRGGGGGAGGGGGGGRARPPSRGRGRRADAEDRPAMRAGQPEFVRSNSPPAHVAEARREPVRDVAREPVREVAREPVREPVREREVAREVERAEPRPSEARPSPARSNPEEADIDMLEQLARDAGLLPGSGPPPARQARAPRPVEPAWQPEPQATPEPGPTPSSRGPEPGSEFALTNEALDPLRRSGDPEAGCPSSRCTPREPIAWRELDTWDAWESFLAKTREENDLLWAVLQDLGLVAIREGTVVLASPATGFAQTQLRENPELKTAFEHLTAVYFGEVMHLEVVDATPTLPDTPSLALVEDERERRHQAAITHDAEHNPRIRSVLSAFAGQMTSVEPLEGPALPPIGQRGLPDVRP</sequence>
<evidence type="ECO:0000256" key="4">
    <source>
        <dbReference type="ARBA" id="ARBA00022705"/>
    </source>
</evidence>
<dbReference type="Gene3D" id="1.10.8.60">
    <property type="match status" value="1"/>
</dbReference>
<comment type="function">
    <text evidence="11">DNA polymerase III is a complex, multichain enzyme responsible for most of the replicative synthesis in bacteria. This DNA polymerase also exhibits 3' to 5' exonuclease activity.</text>
</comment>
<evidence type="ECO:0000256" key="9">
    <source>
        <dbReference type="ARBA" id="ARBA00022932"/>
    </source>
</evidence>
<keyword evidence="5" id="KW-0479">Metal-binding</keyword>